<organism evidence="1 2">
    <name type="scientific">Pollutimonas bauzanensis</name>
    <dbReference type="NCBI Taxonomy" id="658167"/>
    <lineage>
        <taxon>Bacteria</taxon>
        <taxon>Pseudomonadati</taxon>
        <taxon>Pseudomonadota</taxon>
        <taxon>Betaproteobacteria</taxon>
        <taxon>Burkholderiales</taxon>
        <taxon>Alcaligenaceae</taxon>
        <taxon>Pollutimonas</taxon>
    </lineage>
</organism>
<dbReference type="AlphaFoldDB" id="A0A1M5QKK8"/>
<dbReference type="EMBL" id="FQXE01000002">
    <property type="protein sequence ID" value="SHH14133.1"/>
    <property type="molecule type" value="Genomic_DNA"/>
</dbReference>
<protein>
    <submittedName>
        <fullName evidence="1">Uncharacterized protein</fullName>
    </submittedName>
</protein>
<reference evidence="1 2" key="1">
    <citation type="submission" date="2016-11" db="EMBL/GenBank/DDBJ databases">
        <authorList>
            <person name="Jaros S."/>
            <person name="Januszkiewicz K."/>
            <person name="Wedrychowicz H."/>
        </authorList>
    </citation>
    <scope>NUCLEOTIDE SEQUENCE [LARGE SCALE GENOMIC DNA]</scope>
    <source>
        <strain evidence="1 2">CGMCC 1.10190</strain>
    </source>
</reference>
<evidence type="ECO:0000313" key="2">
    <source>
        <dbReference type="Proteomes" id="UP000184226"/>
    </source>
</evidence>
<proteinExistence type="predicted"/>
<evidence type="ECO:0000313" key="1">
    <source>
        <dbReference type="EMBL" id="SHH14133.1"/>
    </source>
</evidence>
<sequence length="107" mass="12156">MSQVPNPFSPVTVPAAGKRAGIVESMVIKLFTRQARVESVEMVNPKFSIVTLQQLHRVLKKIGALRLKRQTKAYFAPAVPKIITWRERRVRGYRARPYMAASQIGHK</sequence>
<gene>
    <name evidence="1" type="ORF">SAMN04488135_102296</name>
</gene>
<dbReference type="Proteomes" id="UP000184226">
    <property type="component" value="Unassembled WGS sequence"/>
</dbReference>
<dbReference type="STRING" id="658167.SAMN04488135_102296"/>
<keyword evidence="2" id="KW-1185">Reference proteome</keyword>
<accession>A0A1M5QKK8</accession>
<name>A0A1M5QKK8_9BURK</name>